<feature type="non-terminal residue" evidence="1">
    <location>
        <position position="1"/>
    </location>
</feature>
<dbReference type="EMBL" id="ASHM01093494">
    <property type="protein sequence ID" value="PNX64634.1"/>
    <property type="molecule type" value="Genomic_DNA"/>
</dbReference>
<proteinExistence type="predicted"/>
<dbReference type="AlphaFoldDB" id="A0A2K3KEA9"/>
<evidence type="ECO:0000313" key="1">
    <source>
        <dbReference type="EMBL" id="PNX64634.1"/>
    </source>
</evidence>
<reference evidence="1 2" key="1">
    <citation type="journal article" date="2014" name="Am. J. Bot.">
        <title>Genome assembly and annotation for red clover (Trifolium pratense; Fabaceae).</title>
        <authorList>
            <person name="Istvanek J."/>
            <person name="Jaros M."/>
            <person name="Krenek A."/>
            <person name="Repkova J."/>
        </authorList>
    </citation>
    <scope>NUCLEOTIDE SEQUENCE [LARGE SCALE GENOMIC DNA]</scope>
    <source>
        <strain evidence="2">cv. Tatra</strain>
        <tissue evidence="1">Young leaves</tissue>
    </source>
</reference>
<name>A0A2K3KEA9_TRIPR</name>
<sequence>SCNHSGLTLHPLTLWEAESSEASLIEANQSSDGGMKQSMERPGTLNASSSIVHASCLSVAHCCFPKPEKCHYRLTRVSNHNPFKRFIVVEK</sequence>
<protein>
    <submittedName>
        <fullName evidence="1">Uncharacterized protein</fullName>
    </submittedName>
</protein>
<dbReference type="Proteomes" id="UP000236291">
    <property type="component" value="Unassembled WGS sequence"/>
</dbReference>
<comment type="caution">
    <text evidence="1">The sequence shown here is derived from an EMBL/GenBank/DDBJ whole genome shotgun (WGS) entry which is preliminary data.</text>
</comment>
<gene>
    <name evidence="1" type="ORF">L195_g054119</name>
</gene>
<reference evidence="1 2" key="2">
    <citation type="journal article" date="2017" name="Front. Plant Sci.">
        <title>Gene Classification and Mining of Molecular Markers Useful in Red Clover (Trifolium pratense) Breeding.</title>
        <authorList>
            <person name="Istvanek J."/>
            <person name="Dluhosova J."/>
            <person name="Dluhos P."/>
            <person name="Patkova L."/>
            <person name="Nedelnik J."/>
            <person name="Repkova J."/>
        </authorList>
    </citation>
    <scope>NUCLEOTIDE SEQUENCE [LARGE SCALE GENOMIC DNA]</scope>
    <source>
        <strain evidence="2">cv. Tatra</strain>
        <tissue evidence="1">Young leaves</tissue>
    </source>
</reference>
<evidence type="ECO:0000313" key="2">
    <source>
        <dbReference type="Proteomes" id="UP000236291"/>
    </source>
</evidence>
<accession>A0A2K3KEA9</accession>
<organism evidence="1 2">
    <name type="scientific">Trifolium pratense</name>
    <name type="common">Red clover</name>
    <dbReference type="NCBI Taxonomy" id="57577"/>
    <lineage>
        <taxon>Eukaryota</taxon>
        <taxon>Viridiplantae</taxon>
        <taxon>Streptophyta</taxon>
        <taxon>Embryophyta</taxon>
        <taxon>Tracheophyta</taxon>
        <taxon>Spermatophyta</taxon>
        <taxon>Magnoliopsida</taxon>
        <taxon>eudicotyledons</taxon>
        <taxon>Gunneridae</taxon>
        <taxon>Pentapetalae</taxon>
        <taxon>rosids</taxon>
        <taxon>fabids</taxon>
        <taxon>Fabales</taxon>
        <taxon>Fabaceae</taxon>
        <taxon>Papilionoideae</taxon>
        <taxon>50 kb inversion clade</taxon>
        <taxon>NPAAA clade</taxon>
        <taxon>Hologalegina</taxon>
        <taxon>IRL clade</taxon>
        <taxon>Trifolieae</taxon>
        <taxon>Trifolium</taxon>
    </lineage>
</organism>